<name>A0ABD3I072_9MARC</name>
<proteinExistence type="predicted"/>
<dbReference type="Proteomes" id="UP001633002">
    <property type="component" value="Unassembled WGS sequence"/>
</dbReference>
<organism evidence="2 3">
    <name type="scientific">Riccia sorocarpa</name>
    <dbReference type="NCBI Taxonomy" id="122646"/>
    <lineage>
        <taxon>Eukaryota</taxon>
        <taxon>Viridiplantae</taxon>
        <taxon>Streptophyta</taxon>
        <taxon>Embryophyta</taxon>
        <taxon>Marchantiophyta</taxon>
        <taxon>Marchantiopsida</taxon>
        <taxon>Marchantiidae</taxon>
        <taxon>Marchantiales</taxon>
        <taxon>Ricciaceae</taxon>
        <taxon>Riccia</taxon>
    </lineage>
</organism>
<evidence type="ECO:0000313" key="2">
    <source>
        <dbReference type="EMBL" id="KAL3695890.1"/>
    </source>
</evidence>
<keyword evidence="3" id="KW-1185">Reference proteome</keyword>
<evidence type="ECO:0000256" key="1">
    <source>
        <dbReference type="SAM" id="MobiDB-lite"/>
    </source>
</evidence>
<dbReference type="AlphaFoldDB" id="A0ABD3I072"/>
<evidence type="ECO:0000313" key="3">
    <source>
        <dbReference type="Proteomes" id="UP001633002"/>
    </source>
</evidence>
<protein>
    <submittedName>
        <fullName evidence="2">Uncharacterized protein</fullName>
    </submittedName>
</protein>
<feature type="region of interest" description="Disordered" evidence="1">
    <location>
        <begin position="243"/>
        <end position="264"/>
    </location>
</feature>
<feature type="compositionally biased region" description="Basic and acidic residues" evidence="1">
    <location>
        <begin position="245"/>
        <end position="264"/>
    </location>
</feature>
<gene>
    <name evidence="2" type="ORF">R1sor_009966</name>
</gene>
<dbReference type="EMBL" id="JBJQOH010000002">
    <property type="protein sequence ID" value="KAL3695890.1"/>
    <property type="molecule type" value="Genomic_DNA"/>
</dbReference>
<reference evidence="2 3" key="1">
    <citation type="submission" date="2024-09" db="EMBL/GenBank/DDBJ databases">
        <title>Chromosome-scale assembly of Riccia sorocarpa.</title>
        <authorList>
            <person name="Paukszto L."/>
        </authorList>
    </citation>
    <scope>NUCLEOTIDE SEQUENCE [LARGE SCALE GENOMIC DNA]</scope>
    <source>
        <strain evidence="2">LP-2024</strain>
        <tissue evidence="2">Aerial parts of the thallus</tissue>
    </source>
</reference>
<accession>A0ABD3I072</accession>
<comment type="caution">
    <text evidence="2">The sequence shown here is derived from an EMBL/GenBank/DDBJ whole genome shotgun (WGS) entry which is preliminary data.</text>
</comment>
<sequence length="264" mass="30005">MALIAWTEIQKSKEGGGLALTSFENISKNMRMKQMAKLFLQEEEEWVQAAGQLIKSVKRARAGARERRNWSTQEILLLDAPKRIPGAPTVSGLLDCWNEVKLKWKLDRGAQLPRRISIVQYTVLAMNQEWMTEMEARSCRKFLKREQRIDAAWETGDAAKIALFTSTMWCIWLERNAKTYNDKDKSIPFQIAGKLASEKLTAIKEGLRQGSPKYAALENALKEIVQGVIGVENPECSLQILGTRGEAERSPVGEQERERELQPE</sequence>